<evidence type="ECO:0000313" key="2">
    <source>
        <dbReference type="Proteomes" id="UP000185663"/>
    </source>
</evidence>
<dbReference type="Gene3D" id="3.40.50.620">
    <property type="entry name" value="HUPs"/>
    <property type="match status" value="1"/>
</dbReference>
<keyword evidence="2" id="KW-1185">Reference proteome</keyword>
<dbReference type="STRING" id="545619.SAMN04489860_1622"/>
<organism evidence="1 2">
    <name type="scientific">Paraoerskovia marina</name>
    <dbReference type="NCBI Taxonomy" id="545619"/>
    <lineage>
        <taxon>Bacteria</taxon>
        <taxon>Bacillati</taxon>
        <taxon>Actinomycetota</taxon>
        <taxon>Actinomycetes</taxon>
        <taxon>Micrococcales</taxon>
        <taxon>Cellulomonadaceae</taxon>
        <taxon>Paraoerskovia</taxon>
    </lineage>
</organism>
<accession>A0A1H1SGV3</accession>
<proteinExistence type="predicted"/>
<sequence length="161" mass="17220">MTDTILVLSEAALAESDVQNLLSLYADRDVHFRLLVPADTSHDPVTSFIDYLSLGYLQEAWAAVTGQEPDPDEARKTADEQLAESLAAFTGAGADASGRVTDDDPLPSVATAVADHDASEIAVFTYPHAVEDTFHTDWASKARAAFDVPVLHVYLGTSELG</sequence>
<evidence type="ECO:0008006" key="3">
    <source>
        <dbReference type="Google" id="ProtNLM"/>
    </source>
</evidence>
<name>A0A1H1SGV3_9CELL</name>
<dbReference type="SUPFAM" id="SSF52402">
    <property type="entry name" value="Adenine nucleotide alpha hydrolases-like"/>
    <property type="match status" value="1"/>
</dbReference>
<dbReference type="eggNOG" id="ENOG5031FDD">
    <property type="taxonomic scope" value="Bacteria"/>
</dbReference>
<dbReference type="Proteomes" id="UP000185663">
    <property type="component" value="Chromosome I"/>
</dbReference>
<dbReference type="RefSeq" id="WP_029253528.1">
    <property type="nucleotide sequence ID" value="NZ_LT629776.1"/>
</dbReference>
<gene>
    <name evidence="1" type="ORF">SAMN04489860_1622</name>
</gene>
<dbReference type="OrthoDB" id="3825223at2"/>
<reference evidence="1 2" key="1">
    <citation type="submission" date="2016-10" db="EMBL/GenBank/DDBJ databases">
        <authorList>
            <person name="de Groot N.N."/>
        </authorList>
    </citation>
    <scope>NUCLEOTIDE SEQUENCE [LARGE SCALE GENOMIC DNA]</scope>
    <source>
        <strain evidence="1 2">DSM 22126</strain>
    </source>
</reference>
<dbReference type="EMBL" id="LT629776">
    <property type="protein sequence ID" value="SDS47038.1"/>
    <property type="molecule type" value="Genomic_DNA"/>
</dbReference>
<protein>
    <recommendedName>
        <fullName evidence="3">Universal stress protein family protein</fullName>
    </recommendedName>
</protein>
<evidence type="ECO:0000313" key="1">
    <source>
        <dbReference type="EMBL" id="SDS47038.1"/>
    </source>
</evidence>
<dbReference type="AlphaFoldDB" id="A0A1H1SGV3"/>
<dbReference type="InterPro" id="IPR014729">
    <property type="entry name" value="Rossmann-like_a/b/a_fold"/>
</dbReference>